<keyword evidence="3" id="KW-0808">Transferase</keyword>
<accession>A0A2A4X3C4</accession>
<organism evidence="3 4">
    <name type="scientific">Aerophobetes bacterium</name>
    <dbReference type="NCBI Taxonomy" id="2030807"/>
    <lineage>
        <taxon>Bacteria</taxon>
        <taxon>Candidatus Aerophobota</taxon>
    </lineage>
</organism>
<dbReference type="Pfam" id="PF00202">
    <property type="entry name" value="Aminotran_3"/>
    <property type="match status" value="1"/>
</dbReference>
<keyword evidence="3" id="KW-0413">Isomerase</keyword>
<dbReference type="InterPro" id="IPR005814">
    <property type="entry name" value="Aminotrans_3"/>
</dbReference>
<dbReference type="Proteomes" id="UP000218775">
    <property type="component" value="Unassembled WGS sequence"/>
</dbReference>
<dbReference type="EMBL" id="NVUK01000021">
    <property type="protein sequence ID" value="PCI77006.1"/>
    <property type="molecule type" value="Genomic_DNA"/>
</dbReference>
<evidence type="ECO:0000256" key="2">
    <source>
        <dbReference type="ARBA" id="ARBA00022898"/>
    </source>
</evidence>
<proteinExistence type="predicted"/>
<dbReference type="AlphaFoldDB" id="A0A2A4X3C4"/>
<dbReference type="Gene3D" id="3.90.1150.10">
    <property type="entry name" value="Aspartate Aminotransferase, domain 1"/>
    <property type="match status" value="1"/>
</dbReference>
<dbReference type="PANTHER" id="PTHR43713">
    <property type="entry name" value="GLUTAMATE-1-SEMIALDEHYDE 2,1-AMINOMUTASE"/>
    <property type="match status" value="1"/>
</dbReference>
<dbReference type="Gene3D" id="3.40.640.10">
    <property type="entry name" value="Type I PLP-dependent aspartate aminotransferase-like (Major domain)"/>
    <property type="match status" value="1"/>
</dbReference>
<evidence type="ECO:0000313" key="4">
    <source>
        <dbReference type="Proteomes" id="UP000218775"/>
    </source>
</evidence>
<dbReference type="PANTHER" id="PTHR43713:SF3">
    <property type="entry name" value="GLUTAMATE-1-SEMIALDEHYDE 2,1-AMINOMUTASE 1, CHLOROPLASTIC-RELATED"/>
    <property type="match status" value="1"/>
</dbReference>
<sequence length="212" mass="22855">MQSTILEKSRRVMPGGVSSPVRSFQHMDCDPLIIDRASGSKLITLSGKTYLDFCMSWGALIHGHSDPIICEKIVAAVYKGSSFGLSTKTELDLAERLISLVPNMDMVRFVSSGTEACMSAVRLARGVTGRRYTLKFDGHYHGHSDGFLVNAGSSVFQEMTMPSSPGVTRAVAGETISIPFNDNIALEKVFKDPLVAPFLAAVILEVVPGNMG</sequence>
<dbReference type="GO" id="GO:0008483">
    <property type="term" value="F:transaminase activity"/>
    <property type="evidence" value="ECO:0007669"/>
    <property type="project" value="UniProtKB-KW"/>
</dbReference>
<comment type="cofactor">
    <cofactor evidence="1">
        <name>pyridoxal 5'-phosphate</name>
        <dbReference type="ChEBI" id="CHEBI:597326"/>
    </cofactor>
</comment>
<dbReference type="GO" id="GO:0030170">
    <property type="term" value="F:pyridoxal phosphate binding"/>
    <property type="evidence" value="ECO:0007669"/>
    <property type="project" value="InterPro"/>
</dbReference>
<dbReference type="InterPro" id="IPR015424">
    <property type="entry name" value="PyrdxlP-dep_Trfase"/>
</dbReference>
<keyword evidence="3" id="KW-0032">Aminotransferase</keyword>
<dbReference type="GO" id="GO:0042286">
    <property type="term" value="F:glutamate-1-semialdehyde 2,1-aminomutase activity"/>
    <property type="evidence" value="ECO:0007669"/>
    <property type="project" value="UniProtKB-EC"/>
</dbReference>
<reference evidence="4" key="1">
    <citation type="submission" date="2017-08" db="EMBL/GenBank/DDBJ databases">
        <title>A dynamic microbial community with high functional redundancy inhabits the cold, oxic subseafloor aquifer.</title>
        <authorList>
            <person name="Tully B.J."/>
            <person name="Wheat C.G."/>
            <person name="Glazer B.T."/>
            <person name="Huber J.A."/>
        </authorList>
    </citation>
    <scope>NUCLEOTIDE SEQUENCE [LARGE SCALE GENOMIC DNA]</scope>
</reference>
<dbReference type="InterPro" id="IPR015422">
    <property type="entry name" value="PyrdxlP-dep_Trfase_small"/>
</dbReference>
<feature type="non-terminal residue" evidence="3">
    <location>
        <position position="212"/>
    </location>
</feature>
<name>A0A2A4X3C4_UNCAE</name>
<gene>
    <name evidence="3" type="ORF">COB21_03540</name>
</gene>
<dbReference type="SUPFAM" id="SSF53383">
    <property type="entry name" value="PLP-dependent transferases"/>
    <property type="match status" value="1"/>
</dbReference>
<dbReference type="EC" id="5.4.3.8" evidence="3"/>
<protein>
    <submittedName>
        <fullName evidence="3">Aspartate aminotransferase family protein</fullName>
        <ecNumber evidence="3">5.4.3.8</ecNumber>
    </submittedName>
</protein>
<keyword evidence="2" id="KW-0663">Pyridoxal phosphate</keyword>
<dbReference type="InterPro" id="IPR015421">
    <property type="entry name" value="PyrdxlP-dep_Trfase_major"/>
</dbReference>
<evidence type="ECO:0000256" key="1">
    <source>
        <dbReference type="ARBA" id="ARBA00001933"/>
    </source>
</evidence>
<comment type="caution">
    <text evidence="3">The sequence shown here is derived from an EMBL/GenBank/DDBJ whole genome shotgun (WGS) entry which is preliminary data.</text>
</comment>
<evidence type="ECO:0000313" key="3">
    <source>
        <dbReference type="EMBL" id="PCI77006.1"/>
    </source>
</evidence>